<dbReference type="Pfam" id="PF03435">
    <property type="entry name" value="Sacchrp_dh_NADP"/>
    <property type="match status" value="1"/>
</dbReference>
<gene>
    <name evidence="2" type="ORF">EZI54_22095</name>
</gene>
<proteinExistence type="predicted"/>
<reference evidence="2 3" key="1">
    <citation type="submission" date="2019-02" db="EMBL/GenBank/DDBJ databases">
        <title>Marinobacter halodurans sp. nov., a marine bacterium isolated from sea tidal flat.</title>
        <authorList>
            <person name="Yoo Y."/>
            <person name="Lee D.W."/>
            <person name="Kim B.S."/>
            <person name="Kim J.-J."/>
        </authorList>
    </citation>
    <scope>NUCLEOTIDE SEQUENCE [LARGE SCALE GENOMIC DNA]</scope>
    <source>
        <strain evidence="2 3">YJ-S3-2</strain>
    </source>
</reference>
<dbReference type="Gene3D" id="3.40.50.720">
    <property type="entry name" value="NAD(P)-binding Rossmann-like Domain"/>
    <property type="match status" value="1"/>
</dbReference>
<dbReference type="InterPro" id="IPR051276">
    <property type="entry name" value="Saccharopine_DH-like_oxidrdct"/>
</dbReference>
<dbReference type="InterPro" id="IPR036291">
    <property type="entry name" value="NAD(P)-bd_dom_sf"/>
</dbReference>
<evidence type="ECO:0000259" key="1">
    <source>
        <dbReference type="Pfam" id="PF03435"/>
    </source>
</evidence>
<sequence length="413" mass="44379">MSQAPFDIVVFGATSFVGQILSRYLLERYGVGGEVKWAIAGRSEAKLVTFKSGLGEAAADLPVIIADAGNEASLTEMCEQTRVVISTVGPYALYGEPLVQACVNSGTDYCDLTGEVQWIRKMIERYEEQAKVTGARIVHCCGFDSIPSDMGVYYLQQQAKAQFGEPCSTVKMRVKAAKGGLSGGTVASMINVTKEAVADPALRKELANPYSICPKDFRPARRQHNVKAAEYDEDFQAWTAPFVMGAINTRVVHRSNALQGAAYGQEFGYDEAVLTGKGLKGRAAALGVAAGLGGFLVAATIKPARWALEKFVLPKPGEGPTPKAQEEGFFDLRFVGISPKGEIIRTKVTGDRDPGYGSTGKMLGEAAMCLAFDIDTPEKRPGGFWTPASLLGQKAIDRLVANAGLRFELLENR</sequence>
<dbReference type="RefSeq" id="WP_131484048.1">
    <property type="nucleotide sequence ID" value="NZ_SJDL01000056.1"/>
</dbReference>
<evidence type="ECO:0000313" key="3">
    <source>
        <dbReference type="Proteomes" id="UP000313645"/>
    </source>
</evidence>
<accession>A0ABY1ZGH8</accession>
<feature type="domain" description="Saccharopine dehydrogenase NADP binding" evidence="1">
    <location>
        <begin position="8"/>
        <end position="137"/>
    </location>
</feature>
<dbReference type="PANTHER" id="PTHR12286:SF5">
    <property type="entry name" value="SACCHAROPINE DEHYDROGENASE-LIKE OXIDOREDUCTASE"/>
    <property type="match status" value="1"/>
</dbReference>
<dbReference type="SUPFAM" id="SSF51735">
    <property type="entry name" value="NAD(P)-binding Rossmann-fold domains"/>
    <property type="match status" value="1"/>
</dbReference>
<dbReference type="Proteomes" id="UP000313645">
    <property type="component" value="Unassembled WGS sequence"/>
</dbReference>
<protein>
    <submittedName>
        <fullName evidence="2">Saccharopine dehydrogenase</fullName>
    </submittedName>
</protein>
<name>A0ABY1ZGH8_9GAMM</name>
<comment type="caution">
    <text evidence="2">The sequence shown here is derived from an EMBL/GenBank/DDBJ whole genome shotgun (WGS) entry which is preliminary data.</text>
</comment>
<evidence type="ECO:0000313" key="2">
    <source>
        <dbReference type="EMBL" id="TBW47848.1"/>
    </source>
</evidence>
<dbReference type="InterPro" id="IPR005097">
    <property type="entry name" value="Sacchrp_dh_NADP-bd"/>
</dbReference>
<keyword evidence="3" id="KW-1185">Reference proteome</keyword>
<organism evidence="2 3">
    <name type="scientific">Marinobacter halodurans</name>
    <dbReference type="NCBI Taxonomy" id="2528979"/>
    <lineage>
        <taxon>Bacteria</taxon>
        <taxon>Pseudomonadati</taxon>
        <taxon>Pseudomonadota</taxon>
        <taxon>Gammaproteobacteria</taxon>
        <taxon>Pseudomonadales</taxon>
        <taxon>Marinobacteraceae</taxon>
        <taxon>Marinobacter</taxon>
    </lineage>
</organism>
<dbReference type="PANTHER" id="PTHR12286">
    <property type="entry name" value="SACCHAROPINE DEHYDROGENASE-LIKE OXIDOREDUCTASE"/>
    <property type="match status" value="1"/>
</dbReference>
<dbReference type="EMBL" id="SJDL01000056">
    <property type="protein sequence ID" value="TBW47848.1"/>
    <property type="molecule type" value="Genomic_DNA"/>
</dbReference>